<dbReference type="PANTHER" id="PTHR16043">
    <property type="entry name" value="DALRD3 PROTEIN"/>
    <property type="match status" value="1"/>
</dbReference>
<dbReference type="AlphaFoldDB" id="A0A9R1TUJ1"/>
<dbReference type="SUPFAM" id="SSF47323">
    <property type="entry name" value="Anticodon-binding domain of a subclass of class I aminoacyl-tRNA synthetases"/>
    <property type="match status" value="1"/>
</dbReference>
<protein>
    <recommendedName>
        <fullName evidence="1">DALR anticodon binding domain-containing protein</fullName>
    </recommendedName>
</protein>
<dbReference type="KEGG" id="fas:105274265"/>
<dbReference type="Pfam" id="PF05746">
    <property type="entry name" value="DALR_1"/>
    <property type="match status" value="1"/>
</dbReference>
<dbReference type="InterPro" id="IPR009080">
    <property type="entry name" value="tRNAsynth_Ia_anticodon-bd"/>
</dbReference>
<dbReference type="Gene3D" id="1.10.730.10">
    <property type="entry name" value="Isoleucyl-tRNA Synthetase, Domain 1"/>
    <property type="match status" value="1"/>
</dbReference>
<dbReference type="InterPro" id="IPR008909">
    <property type="entry name" value="DALR_anticod-bd"/>
</dbReference>
<dbReference type="PANTHER" id="PTHR16043:SF1">
    <property type="entry name" value="DALR ANTICODON-BINDING DOMAIN-CONTAINING PROTEIN 3"/>
    <property type="match status" value="1"/>
</dbReference>
<dbReference type="RefSeq" id="XP_011315510.1">
    <property type="nucleotide sequence ID" value="XM_011317208.1"/>
</dbReference>
<dbReference type="GO" id="GO:0106217">
    <property type="term" value="P:tRNA C3-cytosine methylation"/>
    <property type="evidence" value="ECO:0007669"/>
    <property type="project" value="TreeGrafter"/>
</dbReference>
<evidence type="ECO:0000313" key="3">
    <source>
        <dbReference type="RefSeq" id="XP_011315510.1"/>
    </source>
</evidence>
<dbReference type="Proteomes" id="UP000694866">
    <property type="component" value="Unplaced"/>
</dbReference>
<dbReference type="GO" id="GO:0006420">
    <property type="term" value="P:arginyl-tRNA aminoacylation"/>
    <property type="evidence" value="ECO:0007669"/>
    <property type="project" value="InterPro"/>
</dbReference>
<accession>A0A9R1TUJ1</accession>
<organism evidence="2 3">
    <name type="scientific">Fopius arisanus</name>
    <dbReference type="NCBI Taxonomy" id="64838"/>
    <lineage>
        <taxon>Eukaryota</taxon>
        <taxon>Metazoa</taxon>
        <taxon>Ecdysozoa</taxon>
        <taxon>Arthropoda</taxon>
        <taxon>Hexapoda</taxon>
        <taxon>Insecta</taxon>
        <taxon>Pterygota</taxon>
        <taxon>Neoptera</taxon>
        <taxon>Endopterygota</taxon>
        <taxon>Hymenoptera</taxon>
        <taxon>Apocrita</taxon>
        <taxon>Ichneumonoidea</taxon>
        <taxon>Braconidae</taxon>
        <taxon>Opiinae</taxon>
        <taxon>Fopius</taxon>
    </lineage>
</organism>
<evidence type="ECO:0000259" key="1">
    <source>
        <dbReference type="SMART" id="SM00836"/>
    </source>
</evidence>
<dbReference type="GeneID" id="105274265"/>
<proteinExistence type="predicted"/>
<keyword evidence="2" id="KW-1185">Reference proteome</keyword>
<reference evidence="3" key="1">
    <citation type="submission" date="2025-08" db="UniProtKB">
        <authorList>
            <consortium name="RefSeq"/>
        </authorList>
    </citation>
    <scope>IDENTIFICATION</scope>
    <source>
        <strain evidence="3">USDA-PBARC FA_bdor</strain>
        <tissue evidence="3">Whole organism</tissue>
    </source>
</reference>
<dbReference type="InterPro" id="IPR037380">
    <property type="entry name" value="DALRD3"/>
</dbReference>
<dbReference type="GO" id="GO:0000049">
    <property type="term" value="F:tRNA binding"/>
    <property type="evidence" value="ECO:0007669"/>
    <property type="project" value="TreeGrafter"/>
</dbReference>
<sequence>MVDMKELVSDILHEIVGEIDINCLDKLNIVRINNGISTINGDLWFYSKLDAWREVIAPENNDETSQDILEYYLRRKKNYVSGSNEDNVQKAIQSLVKASENWSIKLESGCLQRERVCFSLNHHSIITSVIKKIIIDNIHLPQKNRTIFLQVNNDPESNLTTFRLQELKNFAQNIFRLQGYDITNTSPEKYLLTTNSHGSIEASYKRYICNFVQDARSNVYKTNETRESYLKRQIAMLKILSEMREPGRKDLDGRMRSIAEATLKFEILGVKPHCRSFIEVSDDSRLSNFTIKGGAFVLYNVARIQAIFRKFEEEYSLQTREAFQNVDQIDFSRLSLQGEWNLVYNFILTYPKVLMNSVHHEELLELCPQVLCAFLSRLSRKFSVYYHHTRILTEERKHLIPIMLARLSLLKALLIVFHHALEVLNITPIPQM</sequence>
<feature type="domain" description="DALR anticodon binding" evidence="1">
    <location>
        <begin position="297"/>
        <end position="432"/>
    </location>
</feature>
<evidence type="ECO:0000313" key="2">
    <source>
        <dbReference type="Proteomes" id="UP000694866"/>
    </source>
</evidence>
<gene>
    <name evidence="3" type="primary">LOC105274265</name>
</gene>
<dbReference type="GO" id="GO:0004814">
    <property type="term" value="F:arginine-tRNA ligase activity"/>
    <property type="evidence" value="ECO:0007669"/>
    <property type="project" value="InterPro"/>
</dbReference>
<name>A0A9R1TUJ1_9HYME</name>
<dbReference type="GO" id="GO:0005524">
    <property type="term" value="F:ATP binding"/>
    <property type="evidence" value="ECO:0007669"/>
    <property type="project" value="InterPro"/>
</dbReference>
<dbReference type="OrthoDB" id="9990834at2759"/>
<dbReference type="SMART" id="SM00836">
    <property type="entry name" value="DALR_1"/>
    <property type="match status" value="1"/>
</dbReference>